<dbReference type="PROSITE" id="PS00308">
    <property type="entry name" value="LECTIN_LEGUME_ALPHA"/>
    <property type="match status" value="1"/>
</dbReference>
<evidence type="ECO:0000313" key="9">
    <source>
        <dbReference type="Proteomes" id="UP001372338"/>
    </source>
</evidence>
<evidence type="ECO:0000256" key="5">
    <source>
        <dbReference type="ARBA" id="ARBA00023211"/>
    </source>
</evidence>
<keyword evidence="6" id="KW-0732">Signal</keyword>
<gene>
    <name evidence="8" type="ORF">RIF29_18243</name>
</gene>
<dbReference type="PIRSF" id="PIRSF002690">
    <property type="entry name" value="L-type_lectin_plant"/>
    <property type="match status" value="1"/>
</dbReference>
<sequence length="276" mass="30563">MAVFNKSLSLLAFTTTLFFMLLNNVYSNDITSFTYTGFSQGRDKLIFQGVAKVNSDNNLDLTQTSQRSVGRVLYSDEIQLWERGTSRVSTIETSIGFSLTAASDNNPADGFTFFIAPPDSTIPQSSYGGYLGLFSPSTALDPSRNQVVAVEFDTFTGNSWDPNYRHLGIDVNTIRSSVTARWGRQEGAIGNVRINYNSNTRNLTVVTSYPGGEPIEVFQIVDLRATLPERVRVGLSASTGDHTQVHTVHSWNFVSSLVYTRTRTKDEDNMYISSVV</sequence>
<comment type="caution">
    <text evidence="8">The sequence shown here is derived from an EMBL/GenBank/DDBJ whole genome shotgun (WGS) entry which is preliminary data.</text>
</comment>
<evidence type="ECO:0000259" key="7">
    <source>
        <dbReference type="Pfam" id="PF00139"/>
    </source>
</evidence>
<evidence type="ECO:0000256" key="2">
    <source>
        <dbReference type="ARBA" id="ARBA00022723"/>
    </source>
</evidence>
<keyword evidence="2" id="KW-0479">Metal-binding</keyword>
<name>A0AAN9FQH4_CROPI</name>
<dbReference type="InterPro" id="IPR001220">
    <property type="entry name" value="Legume_lectin_dom"/>
</dbReference>
<dbReference type="SUPFAM" id="SSF49899">
    <property type="entry name" value="Concanavalin A-like lectins/glucanases"/>
    <property type="match status" value="1"/>
</dbReference>
<feature type="domain" description="Legume lectin" evidence="7">
    <location>
        <begin position="31"/>
        <end position="260"/>
    </location>
</feature>
<dbReference type="InterPro" id="IPR016363">
    <property type="entry name" value="L-lectin"/>
</dbReference>
<dbReference type="AlphaFoldDB" id="A0AAN9FQH4"/>
<evidence type="ECO:0000256" key="6">
    <source>
        <dbReference type="SAM" id="SignalP"/>
    </source>
</evidence>
<keyword evidence="4" id="KW-0106">Calcium</keyword>
<accession>A0AAN9FQH4</accession>
<comment type="similarity">
    <text evidence="1">Belongs to the leguminous lectin family.</text>
</comment>
<feature type="signal peptide" evidence="6">
    <location>
        <begin position="1"/>
        <end position="27"/>
    </location>
</feature>
<evidence type="ECO:0000256" key="4">
    <source>
        <dbReference type="ARBA" id="ARBA00022837"/>
    </source>
</evidence>
<keyword evidence="3" id="KW-0430">Lectin</keyword>
<keyword evidence="9" id="KW-1185">Reference proteome</keyword>
<organism evidence="8 9">
    <name type="scientific">Crotalaria pallida</name>
    <name type="common">Smooth rattlebox</name>
    <name type="synonym">Crotalaria striata</name>
    <dbReference type="NCBI Taxonomy" id="3830"/>
    <lineage>
        <taxon>Eukaryota</taxon>
        <taxon>Viridiplantae</taxon>
        <taxon>Streptophyta</taxon>
        <taxon>Embryophyta</taxon>
        <taxon>Tracheophyta</taxon>
        <taxon>Spermatophyta</taxon>
        <taxon>Magnoliopsida</taxon>
        <taxon>eudicotyledons</taxon>
        <taxon>Gunneridae</taxon>
        <taxon>Pentapetalae</taxon>
        <taxon>rosids</taxon>
        <taxon>fabids</taxon>
        <taxon>Fabales</taxon>
        <taxon>Fabaceae</taxon>
        <taxon>Papilionoideae</taxon>
        <taxon>50 kb inversion clade</taxon>
        <taxon>genistoids sensu lato</taxon>
        <taxon>core genistoids</taxon>
        <taxon>Crotalarieae</taxon>
        <taxon>Crotalaria</taxon>
    </lineage>
</organism>
<dbReference type="Proteomes" id="UP001372338">
    <property type="component" value="Unassembled WGS sequence"/>
</dbReference>
<dbReference type="InterPro" id="IPR000985">
    <property type="entry name" value="Lectin_LegA_CS"/>
</dbReference>
<protein>
    <recommendedName>
        <fullName evidence="7">Legume lectin domain-containing protein</fullName>
    </recommendedName>
</protein>
<evidence type="ECO:0000313" key="8">
    <source>
        <dbReference type="EMBL" id="KAK7277093.1"/>
    </source>
</evidence>
<dbReference type="InterPro" id="IPR013320">
    <property type="entry name" value="ConA-like_dom_sf"/>
</dbReference>
<dbReference type="CDD" id="cd06899">
    <property type="entry name" value="lectin_legume_LecRK_Arcelin_ConA"/>
    <property type="match status" value="1"/>
</dbReference>
<dbReference type="EMBL" id="JAYWIO010000003">
    <property type="protein sequence ID" value="KAK7277093.1"/>
    <property type="molecule type" value="Genomic_DNA"/>
</dbReference>
<evidence type="ECO:0000256" key="1">
    <source>
        <dbReference type="ARBA" id="ARBA00007606"/>
    </source>
</evidence>
<dbReference type="PROSITE" id="PS00307">
    <property type="entry name" value="LECTIN_LEGUME_BETA"/>
    <property type="match status" value="1"/>
</dbReference>
<dbReference type="PANTHER" id="PTHR32401">
    <property type="entry name" value="CONCANAVALIN A-LIKE LECTIN FAMILY PROTEIN"/>
    <property type="match status" value="1"/>
</dbReference>
<dbReference type="Pfam" id="PF00139">
    <property type="entry name" value="Lectin_legB"/>
    <property type="match status" value="1"/>
</dbReference>
<dbReference type="PANTHER" id="PTHR32401:SF47">
    <property type="entry name" value="LEGUME LECTIN DOMAIN-CONTAINING PROTEIN"/>
    <property type="match status" value="1"/>
</dbReference>
<dbReference type="GO" id="GO:0046872">
    <property type="term" value="F:metal ion binding"/>
    <property type="evidence" value="ECO:0007669"/>
    <property type="project" value="UniProtKB-KW"/>
</dbReference>
<keyword evidence="5" id="KW-0464">Manganese</keyword>
<dbReference type="GO" id="GO:0030246">
    <property type="term" value="F:carbohydrate binding"/>
    <property type="evidence" value="ECO:0007669"/>
    <property type="project" value="UniProtKB-KW"/>
</dbReference>
<evidence type="ECO:0000256" key="3">
    <source>
        <dbReference type="ARBA" id="ARBA00022734"/>
    </source>
</evidence>
<feature type="chain" id="PRO_5043013083" description="Legume lectin domain-containing protein" evidence="6">
    <location>
        <begin position="28"/>
        <end position="276"/>
    </location>
</feature>
<dbReference type="InterPro" id="IPR050258">
    <property type="entry name" value="Leguminous_Lectin"/>
</dbReference>
<proteinExistence type="inferred from homology"/>
<reference evidence="8 9" key="1">
    <citation type="submission" date="2024-01" db="EMBL/GenBank/DDBJ databases">
        <title>The genomes of 5 underutilized Papilionoideae crops provide insights into root nodulation and disease resistanc.</title>
        <authorList>
            <person name="Yuan L."/>
        </authorList>
    </citation>
    <scope>NUCLEOTIDE SEQUENCE [LARGE SCALE GENOMIC DNA]</scope>
    <source>
        <strain evidence="8">ZHUSHIDOU_FW_LH</strain>
        <tissue evidence="8">Leaf</tissue>
    </source>
</reference>
<dbReference type="Gene3D" id="2.60.120.200">
    <property type="match status" value="1"/>
</dbReference>
<dbReference type="InterPro" id="IPR019825">
    <property type="entry name" value="Lectin_legB_Mn/Ca_BS"/>
</dbReference>